<sequence>MYQPNSGSYAVAFRERVLEDVRAVEFPDKPSRLSACFVLPSLSDALKYRDHPERRASLIYEVEFISEPPVIHFGDWTMSLPEGDSAYFDGMSKFAQEYWSGKSIGRPEILAPVPIRILRCMDDGFLNLPGLEADIES</sequence>
<accession>A0ABS8BTG0</accession>
<protein>
    <submittedName>
        <fullName evidence="1">DUF2441 domain-containing protein</fullName>
    </submittedName>
</protein>
<organism evidence="1 2">
    <name type="scientific">Loktanella gaetbuli</name>
    <dbReference type="NCBI Taxonomy" id="2881335"/>
    <lineage>
        <taxon>Bacteria</taxon>
        <taxon>Pseudomonadati</taxon>
        <taxon>Pseudomonadota</taxon>
        <taxon>Alphaproteobacteria</taxon>
        <taxon>Rhodobacterales</taxon>
        <taxon>Roseobacteraceae</taxon>
        <taxon>Loktanella</taxon>
    </lineage>
</organism>
<dbReference type="InterPro" id="IPR018840">
    <property type="entry name" value="DUF2441"/>
</dbReference>
<dbReference type="Pfam" id="PF10386">
    <property type="entry name" value="DUF2441"/>
    <property type="match status" value="1"/>
</dbReference>
<dbReference type="Proteomes" id="UP001138961">
    <property type="component" value="Unassembled WGS sequence"/>
</dbReference>
<evidence type="ECO:0000313" key="1">
    <source>
        <dbReference type="EMBL" id="MCB5199008.1"/>
    </source>
</evidence>
<evidence type="ECO:0000313" key="2">
    <source>
        <dbReference type="Proteomes" id="UP001138961"/>
    </source>
</evidence>
<name>A0ABS8BTG0_9RHOB</name>
<dbReference type="EMBL" id="JAJATZ010000003">
    <property type="protein sequence ID" value="MCB5199008.1"/>
    <property type="molecule type" value="Genomic_DNA"/>
</dbReference>
<proteinExistence type="predicted"/>
<gene>
    <name evidence="1" type="ORF">LGQ03_07130</name>
</gene>
<reference evidence="1" key="1">
    <citation type="submission" date="2021-10" db="EMBL/GenBank/DDBJ databases">
        <title>Loktanella gaetbuli sp. nov., isolated from a tidal flat.</title>
        <authorList>
            <person name="Park S."/>
            <person name="Yoon J.-H."/>
        </authorList>
    </citation>
    <scope>NUCLEOTIDE SEQUENCE</scope>
    <source>
        <strain evidence="1">TSTF-M6</strain>
    </source>
</reference>
<comment type="caution">
    <text evidence="1">The sequence shown here is derived from an EMBL/GenBank/DDBJ whole genome shotgun (WGS) entry which is preliminary data.</text>
</comment>
<keyword evidence="2" id="KW-1185">Reference proteome</keyword>
<dbReference type="SUPFAM" id="SSF56399">
    <property type="entry name" value="ADP-ribosylation"/>
    <property type="match status" value="1"/>
</dbReference>
<dbReference type="RefSeq" id="WP_226748184.1">
    <property type="nucleotide sequence ID" value="NZ_JAJATZ010000003.1"/>
</dbReference>